<sequence>MSSPNRDPEHLAKLRRYYAETRRIPSLARIGELMGFSTPAAKKFIERLAGEGFVTRTTDDDAWIPASRFFERPLVETSVQAGNPIPVEAVPAEPFLIDEYVVRDPTHTMLIPVKGDSMSNAGINEGDMAVVERAAEARDGDFVVAIVDGDYTLKELATERGQKVLKPHNPAYPVIRPKGKLEIFGILVGLIRRYRN</sequence>
<dbReference type="Gene3D" id="1.10.10.10">
    <property type="entry name" value="Winged helix-like DNA-binding domain superfamily/Winged helix DNA-binding domain"/>
    <property type="match status" value="1"/>
</dbReference>
<dbReference type="AlphaFoldDB" id="A0AA49FLK3"/>
<evidence type="ECO:0000256" key="3">
    <source>
        <dbReference type="ARBA" id="ARBA00022801"/>
    </source>
</evidence>
<evidence type="ECO:0000256" key="2">
    <source>
        <dbReference type="ARBA" id="ARBA00022763"/>
    </source>
</evidence>
<evidence type="ECO:0000256" key="7">
    <source>
        <dbReference type="RuleBase" id="RU003991"/>
    </source>
</evidence>
<keyword evidence="6" id="KW-0742">SOS response</keyword>
<dbReference type="PANTHER" id="PTHR33516:SF2">
    <property type="entry name" value="LEXA REPRESSOR-RELATED"/>
    <property type="match status" value="1"/>
</dbReference>
<dbReference type="GO" id="GO:0003677">
    <property type="term" value="F:DNA binding"/>
    <property type="evidence" value="ECO:0007669"/>
    <property type="project" value="InterPro"/>
</dbReference>
<evidence type="ECO:0000256" key="4">
    <source>
        <dbReference type="ARBA" id="ARBA00022813"/>
    </source>
</evidence>
<proteinExistence type="inferred from homology"/>
<dbReference type="InterPro" id="IPR050077">
    <property type="entry name" value="LexA_repressor"/>
</dbReference>
<accession>A0AA49FLK3</accession>
<dbReference type="EMBL" id="CP107246">
    <property type="protein sequence ID" value="WIM05943.1"/>
    <property type="molecule type" value="Genomic_DNA"/>
</dbReference>
<evidence type="ECO:0000259" key="8">
    <source>
        <dbReference type="Pfam" id="PF00717"/>
    </source>
</evidence>
<name>A0AA49FLK3_9PROT</name>
<evidence type="ECO:0000313" key="9">
    <source>
        <dbReference type="EMBL" id="WIM05943.1"/>
    </source>
</evidence>
<dbReference type="KEGG" id="npv:OHM77_01215"/>
<dbReference type="GO" id="GO:0006355">
    <property type="term" value="P:regulation of DNA-templated transcription"/>
    <property type="evidence" value="ECO:0007669"/>
    <property type="project" value="InterPro"/>
</dbReference>
<dbReference type="CDD" id="cd06529">
    <property type="entry name" value="S24_LexA-like"/>
    <property type="match status" value="1"/>
</dbReference>
<dbReference type="InterPro" id="IPR036390">
    <property type="entry name" value="WH_DNA-bd_sf"/>
</dbReference>
<dbReference type="InterPro" id="IPR036388">
    <property type="entry name" value="WH-like_DNA-bd_sf"/>
</dbReference>
<dbReference type="GO" id="GO:0016787">
    <property type="term" value="F:hydrolase activity"/>
    <property type="evidence" value="ECO:0007669"/>
    <property type="project" value="UniProtKB-KW"/>
</dbReference>
<evidence type="ECO:0000256" key="5">
    <source>
        <dbReference type="ARBA" id="ARBA00023204"/>
    </source>
</evidence>
<dbReference type="InterPro" id="IPR015927">
    <property type="entry name" value="Peptidase_S24_S26A/B/C"/>
</dbReference>
<dbReference type="Pfam" id="PF00717">
    <property type="entry name" value="Peptidase_S24"/>
    <property type="match status" value="1"/>
</dbReference>
<dbReference type="InterPro" id="IPR039418">
    <property type="entry name" value="LexA-like"/>
</dbReference>
<dbReference type="Proteomes" id="UP001234916">
    <property type="component" value="Chromosome"/>
</dbReference>
<evidence type="ECO:0000256" key="6">
    <source>
        <dbReference type="ARBA" id="ARBA00023236"/>
    </source>
</evidence>
<dbReference type="SUPFAM" id="SSF46785">
    <property type="entry name" value="Winged helix' DNA-binding domain"/>
    <property type="match status" value="1"/>
</dbReference>
<dbReference type="InterPro" id="IPR036286">
    <property type="entry name" value="LexA/Signal_pep-like_sf"/>
</dbReference>
<keyword evidence="2" id="KW-0227">DNA damage</keyword>
<dbReference type="GO" id="GO:0009432">
    <property type="term" value="P:SOS response"/>
    <property type="evidence" value="ECO:0007669"/>
    <property type="project" value="UniProtKB-KW"/>
</dbReference>
<organism evidence="9">
    <name type="scientific">Candidatus Nitricoxidivorans perseverans</name>
    <dbReference type="NCBI Taxonomy" id="2975601"/>
    <lineage>
        <taxon>Bacteria</taxon>
        <taxon>Pseudomonadati</taxon>
        <taxon>Pseudomonadota</taxon>
        <taxon>Betaproteobacteria</taxon>
        <taxon>Nitrosomonadales</taxon>
        <taxon>Sterolibacteriaceae</taxon>
        <taxon>Candidatus Nitricoxidivorans</taxon>
    </lineage>
</organism>
<dbReference type="PRINTS" id="PR00726">
    <property type="entry name" value="LEXASERPTASE"/>
</dbReference>
<keyword evidence="5" id="KW-0234">DNA repair</keyword>
<dbReference type="GO" id="GO:0006281">
    <property type="term" value="P:DNA repair"/>
    <property type="evidence" value="ECO:0007669"/>
    <property type="project" value="UniProtKB-KW"/>
</dbReference>
<reference evidence="9" key="1">
    <citation type="journal article" date="2023" name="Nat. Microbiol.">
        <title>Enrichment and characterization of a nitric oxide-reducing microbial community in a continuous bioreactor.</title>
        <authorList>
            <person name="Garrido-Amador P."/>
            <person name="Stortenbeker N."/>
            <person name="Wessels H.J.C.T."/>
            <person name="Speth D.R."/>
            <person name="Garcia-Heredia I."/>
            <person name="Kartal B."/>
        </authorList>
    </citation>
    <scope>NUCLEOTIDE SEQUENCE</scope>
    <source>
        <strain evidence="9">MAG1</strain>
    </source>
</reference>
<keyword evidence="3 7" id="KW-0378">Hydrolase</keyword>
<dbReference type="PANTHER" id="PTHR33516">
    <property type="entry name" value="LEXA REPRESSOR"/>
    <property type="match status" value="1"/>
</dbReference>
<protein>
    <submittedName>
        <fullName evidence="9">LexA family transcriptional regulator</fullName>
    </submittedName>
</protein>
<keyword evidence="4 7" id="KW-0068">Autocatalytic cleavage</keyword>
<dbReference type="Gene3D" id="2.10.109.10">
    <property type="entry name" value="Umud Fragment, subunit A"/>
    <property type="match status" value="1"/>
</dbReference>
<comment type="similarity">
    <text evidence="1 7">Belongs to the peptidase S24 family.</text>
</comment>
<gene>
    <name evidence="9" type="ORF">OHM77_01215</name>
</gene>
<dbReference type="InterPro" id="IPR006197">
    <property type="entry name" value="Peptidase_S24_LexA"/>
</dbReference>
<feature type="domain" description="Peptidase S24/S26A/S26B/S26C" evidence="8">
    <location>
        <begin position="73"/>
        <end position="188"/>
    </location>
</feature>
<dbReference type="SUPFAM" id="SSF51306">
    <property type="entry name" value="LexA/Signal peptidase"/>
    <property type="match status" value="1"/>
</dbReference>
<evidence type="ECO:0000256" key="1">
    <source>
        <dbReference type="ARBA" id="ARBA00007484"/>
    </source>
</evidence>